<evidence type="ECO:0000256" key="2">
    <source>
        <dbReference type="ARBA" id="ARBA00020675"/>
    </source>
</evidence>
<dbReference type="PANTHER" id="PTHR43381:SF4">
    <property type="entry name" value="EUKARYOTIC TRANSLATION INITIATION FACTOR 5B"/>
    <property type="match status" value="1"/>
</dbReference>
<reference evidence="11 12" key="1">
    <citation type="journal article" date="2016" name="Nat. Commun.">
        <title>Thousands of microbial genomes shed light on interconnected biogeochemical processes in an aquifer system.</title>
        <authorList>
            <person name="Anantharaman K."/>
            <person name="Brown C.T."/>
            <person name="Hug L.A."/>
            <person name="Sharon I."/>
            <person name="Castelle C.J."/>
            <person name="Probst A.J."/>
            <person name="Thomas B.C."/>
            <person name="Singh A."/>
            <person name="Wilkins M.J."/>
            <person name="Karaoz U."/>
            <person name="Brodie E.L."/>
            <person name="Williams K.H."/>
            <person name="Hubbard S.S."/>
            <person name="Banfield J.F."/>
        </authorList>
    </citation>
    <scope>NUCLEOTIDE SEQUENCE [LARGE SCALE GENOMIC DNA]</scope>
</reference>
<dbReference type="CDD" id="cd01887">
    <property type="entry name" value="IF2_eIF5B"/>
    <property type="match status" value="1"/>
</dbReference>
<evidence type="ECO:0000256" key="3">
    <source>
        <dbReference type="ARBA" id="ARBA00022540"/>
    </source>
</evidence>
<keyword evidence="6 7" id="KW-0342">GTP-binding</keyword>
<dbReference type="InterPro" id="IPR005225">
    <property type="entry name" value="Small_GTP-bd"/>
</dbReference>
<evidence type="ECO:0000313" key="12">
    <source>
        <dbReference type="Proteomes" id="UP000176593"/>
    </source>
</evidence>
<keyword evidence="3 7" id="KW-0396">Initiation factor</keyword>
<dbReference type="NCBIfam" id="TIGR00487">
    <property type="entry name" value="IF-2"/>
    <property type="match status" value="1"/>
</dbReference>
<dbReference type="HAMAP" id="MF_00100_B">
    <property type="entry name" value="IF_2_B"/>
    <property type="match status" value="1"/>
</dbReference>
<gene>
    <name evidence="7" type="primary">infB</name>
    <name evidence="11" type="ORF">A3I41_00190</name>
</gene>
<dbReference type="SUPFAM" id="SSF52540">
    <property type="entry name" value="P-loop containing nucleoside triphosphate hydrolases"/>
    <property type="match status" value="1"/>
</dbReference>
<dbReference type="CDD" id="cd03702">
    <property type="entry name" value="IF2_mtIF2_II"/>
    <property type="match status" value="1"/>
</dbReference>
<evidence type="ECO:0000256" key="8">
    <source>
        <dbReference type="RuleBase" id="RU000644"/>
    </source>
</evidence>
<dbReference type="PROSITE" id="PS51722">
    <property type="entry name" value="G_TR_2"/>
    <property type="match status" value="1"/>
</dbReference>
<keyword evidence="4 7" id="KW-0547">Nucleotide-binding</keyword>
<dbReference type="Pfam" id="PF11987">
    <property type="entry name" value="IF-2"/>
    <property type="match status" value="1"/>
</dbReference>
<dbReference type="EMBL" id="MGEQ01000001">
    <property type="protein sequence ID" value="OGL88137.1"/>
    <property type="molecule type" value="Genomic_DNA"/>
</dbReference>
<dbReference type="FunFam" id="3.40.50.10050:FF:000001">
    <property type="entry name" value="Translation initiation factor IF-2"/>
    <property type="match status" value="1"/>
</dbReference>
<dbReference type="Gene3D" id="3.40.50.300">
    <property type="entry name" value="P-loop containing nucleotide triphosphate hydrolases"/>
    <property type="match status" value="1"/>
</dbReference>
<dbReference type="NCBIfam" id="TIGR00231">
    <property type="entry name" value="small_GTP"/>
    <property type="match status" value="1"/>
</dbReference>
<name>A0A1F7VDS7_9BACT</name>
<dbReference type="InterPro" id="IPR053905">
    <property type="entry name" value="EF-G-like_DII"/>
</dbReference>
<dbReference type="Gene3D" id="3.40.50.10050">
    <property type="entry name" value="Translation initiation factor IF- 2, domain 3"/>
    <property type="match status" value="1"/>
</dbReference>
<comment type="similarity">
    <text evidence="1 7 8">Belongs to the TRAFAC class translation factor GTPase superfamily. Classic translation factor GTPase family. IF-2 subfamily.</text>
</comment>
<accession>A0A1F7VDS7</accession>
<feature type="region of interest" description="Disordered" evidence="9">
    <location>
        <begin position="140"/>
        <end position="167"/>
    </location>
</feature>
<dbReference type="FunFam" id="3.40.50.300:FF:000019">
    <property type="entry name" value="Translation initiation factor IF-2"/>
    <property type="match status" value="1"/>
</dbReference>
<feature type="domain" description="Tr-type G" evidence="10">
    <location>
        <begin position="169"/>
        <end position="338"/>
    </location>
</feature>
<evidence type="ECO:0000256" key="9">
    <source>
        <dbReference type="SAM" id="MobiDB-lite"/>
    </source>
</evidence>
<dbReference type="InterPro" id="IPR009000">
    <property type="entry name" value="Transl_B-barrel_sf"/>
</dbReference>
<proteinExistence type="inferred from homology"/>
<dbReference type="AlphaFoldDB" id="A0A1F7VDS7"/>
<evidence type="ECO:0000256" key="6">
    <source>
        <dbReference type="ARBA" id="ARBA00023134"/>
    </source>
</evidence>
<dbReference type="InterPro" id="IPR023115">
    <property type="entry name" value="TIF_IF2_dom3"/>
</dbReference>
<organism evidence="11 12">
    <name type="scientific">Candidatus Uhrbacteria bacterium RIFCSPLOWO2_02_FULL_48_18</name>
    <dbReference type="NCBI Taxonomy" id="1802408"/>
    <lineage>
        <taxon>Bacteria</taxon>
        <taxon>Candidatus Uhriibacteriota</taxon>
    </lineage>
</organism>
<dbReference type="PANTHER" id="PTHR43381">
    <property type="entry name" value="TRANSLATION INITIATION FACTOR IF-2-RELATED"/>
    <property type="match status" value="1"/>
</dbReference>
<dbReference type="GO" id="GO:0003743">
    <property type="term" value="F:translation initiation factor activity"/>
    <property type="evidence" value="ECO:0007669"/>
    <property type="project" value="UniProtKB-UniRule"/>
</dbReference>
<comment type="caution">
    <text evidence="11">The sequence shown here is derived from an EMBL/GenBank/DDBJ whole genome shotgun (WGS) entry which is preliminary data.</text>
</comment>
<dbReference type="GO" id="GO:0003924">
    <property type="term" value="F:GTPase activity"/>
    <property type="evidence" value="ECO:0007669"/>
    <property type="project" value="UniProtKB-UniRule"/>
</dbReference>
<dbReference type="InterPro" id="IPR036925">
    <property type="entry name" value="TIF_IF2_dom3_sf"/>
</dbReference>
<dbReference type="InterPro" id="IPR044145">
    <property type="entry name" value="IF2_II"/>
</dbReference>
<dbReference type="Pfam" id="PF00009">
    <property type="entry name" value="GTP_EFTU"/>
    <property type="match status" value="1"/>
</dbReference>
<dbReference type="InterPro" id="IPR015760">
    <property type="entry name" value="TIF_IF2"/>
</dbReference>
<keyword evidence="5 7" id="KW-0648">Protein biosynthesis</keyword>
<dbReference type="Gene3D" id="2.40.30.10">
    <property type="entry name" value="Translation factors"/>
    <property type="match status" value="2"/>
</dbReference>
<dbReference type="InterPro" id="IPR027417">
    <property type="entry name" value="P-loop_NTPase"/>
</dbReference>
<comment type="function">
    <text evidence="7 8">One of the essential components for the initiation of protein synthesis. Protects formylmethionyl-tRNA from spontaneous hydrolysis and promotes its binding to the 30S ribosomal subunits. Also involved in the hydrolysis of GTP during the formation of the 70S ribosomal complex.</text>
</comment>
<dbReference type="Pfam" id="PF04760">
    <property type="entry name" value="IF2_N"/>
    <property type="match status" value="1"/>
</dbReference>
<evidence type="ECO:0000313" key="11">
    <source>
        <dbReference type="EMBL" id="OGL88137.1"/>
    </source>
</evidence>
<feature type="region of interest" description="Disordered" evidence="9">
    <location>
        <begin position="433"/>
        <end position="466"/>
    </location>
</feature>
<protein>
    <recommendedName>
        <fullName evidence="2 7">Translation initiation factor IF-2</fullName>
    </recommendedName>
</protein>
<evidence type="ECO:0000256" key="4">
    <source>
        <dbReference type="ARBA" id="ARBA00022741"/>
    </source>
</evidence>
<feature type="binding site" evidence="7">
    <location>
        <begin position="178"/>
        <end position="185"/>
    </location>
    <ligand>
        <name>GTP</name>
        <dbReference type="ChEBI" id="CHEBI:37565"/>
    </ligand>
</feature>
<keyword evidence="7" id="KW-0963">Cytoplasm</keyword>
<feature type="binding site" evidence="7">
    <location>
        <begin position="224"/>
        <end position="228"/>
    </location>
    <ligand>
        <name>GTP</name>
        <dbReference type="ChEBI" id="CHEBI:37565"/>
    </ligand>
</feature>
<dbReference type="GO" id="GO:0005525">
    <property type="term" value="F:GTP binding"/>
    <property type="evidence" value="ECO:0007669"/>
    <property type="project" value="UniProtKB-KW"/>
</dbReference>
<dbReference type="SUPFAM" id="SSF52156">
    <property type="entry name" value="Initiation factor IF2/eIF5b, domain 3"/>
    <property type="match status" value="1"/>
</dbReference>
<dbReference type="GO" id="GO:0005737">
    <property type="term" value="C:cytoplasm"/>
    <property type="evidence" value="ECO:0007669"/>
    <property type="project" value="UniProtKB-SubCell"/>
</dbReference>
<dbReference type="SUPFAM" id="SSF50447">
    <property type="entry name" value="Translation proteins"/>
    <property type="match status" value="2"/>
</dbReference>
<feature type="region of interest" description="G-domain" evidence="7">
    <location>
        <begin position="172"/>
        <end position="320"/>
    </location>
</feature>
<dbReference type="InterPro" id="IPR006847">
    <property type="entry name" value="IF2_N"/>
</dbReference>
<evidence type="ECO:0000256" key="1">
    <source>
        <dbReference type="ARBA" id="ARBA00007733"/>
    </source>
</evidence>
<dbReference type="Pfam" id="PF22042">
    <property type="entry name" value="EF-G_D2"/>
    <property type="match status" value="1"/>
</dbReference>
<dbReference type="InterPro" id="IPR000795">
    <property type="entry name" value="T_Tr_GTP-bd_dom"/>
</dbReference>
<dbReference type="Gene3D" id="1.10.10.2480">
    <property type="match status" value="1"/>
</dbReference>
<feature type="binding site" evidence="7">
    <location>
        <begin position="278"/>
        <end position="281"/>
    </location>
    <ligand>
        <name>GTP</name>
        <dbReference type="ChEBI" id="CHEBI:37565"/>
    </ligand>
</feature>
<evidence type="ECO:0000256" key="5">
    <source>
        <dbReference type="ARBA" id="ARBA00022917"/>
    </source>
</evidence>
<sequence length="680" mass="74762">MNITELARRLRVRPDELLQKLPELGFAVGARAIKVDDRQAQKIMEAWAEMSRKERLARKVEMQKAHSGTRLEMPEEDRKPVKIPAITTVRDFASLLDLSVPRIMQELMKNGILASINERIDFDTASIIAEDLGFRAELDTDTKNNNEDTSGIDKIRERSDSEKKEDLVTRPPVVVVMGHVDHGKTKLLDAIRTTNVMATEAGGITQHIGAYQVERNGRHLTFIDTPGHEAFTVMRSRGAKVADIAILVVAADDGVQPQTKEAINIIKSANLPFIVALNKIDKEGANIDRVKGELAELNITAEDWGGSSIIVPVSAREGKNIDQLLDMLLLVTDMEKDRIVANPNARAIGTVVESHVDTGTGPVATVLVQSGTLSVGDTLSIRDTLYGRVRAMKDWNGKTLLKATPSTPVEIVGFKVAPAVGDVMDVPNPSKELKKMKATDSSMKATEEMASIHRTQAQSEESKTEEGKKHVLPLIIRSDVLGSLEAILGMIDKIKHEDVSVKVIKKGLGNITDTDVQDAEAGGAIIMAFNTRPSGTAEILARDKHVSIRKYDIIYRLFDDVIEELKKLLPAELIITELGGFEVVKVFRKTDHGFIVGGKVKKSKILPKTKLRISRNGEYVGEGEILVLQLGPGEIKEGQPGQEIGLSFKGKVKPEEGDIFETYTEEKITKLFKIEGIDAR</sequence>
<dbReference type="InterPro" id="IPR000178">
    <property type="entry name" value="TF_IF2_bacterial-like"/>
</dbReference>
<comment type="subcellular location">
    <subcellularLocation>
        <location evidence="7">Cytoplasm</location>
    </subcellularLocation>
</comment>
<evidence type="ECO:0000259" key="10">
    <source>
        <dbReference type="PROSITE" id="PS51722"/>
    </source>
</evidence>
<dbReference type="Proteomes" id="UP000176593">
    <property type="component" value="Unassembled WGS sequence"/>
</dbReference>
<evidence type="ECO:0000256" key="7">
    <source>
        <dbReference type="HAMAP-Rule" id="MF_00100"/>
    </source>
</evidence>